<evidence type="ECO:0000256" key="2">
    <source>
        <dbReference type="ARBA" id="ARBA00023125"/>
    </source>
</evidence>
<keyword evidence="1" id="KW-0805">Transcription regulation</keyword>
<name>A0A0U1KUN1_9FIRM</name>
<dbReference type="InterPro" id="IPR036388">
    <property type="entry name" value="WH-like_DNA-bd_sf"/>
</dbReference>
<dbReference type="Gene3D" id="1.20.120.530">
    <property type="entry name" value="GntR ligand-binding domain-like"/>
    <property type="match status" value="1"/>
</dbReference>
<evidence type="ECO:0000313" key="6">
    <source>
        <dbReference type="Proteomes" id="UP000049855"/>
    </source>
</evidence>
<dbReference type="GO" id="GO:0003700">
    <property type="term" value="F:DNA-binding transcription factor activity"/>
    <property type="evidence" value="ECO:0007669"/>
    <property type="project" value="InterPro"/>
</dbReference>
<gene>
    <name evidence="5" type="ORF">SpAn4DRAFT_2110</name>
</gene>
<dbReference type="PROSITE" id="PS50949">
    <property type="entry name" value="HTH_GNTR"/>
    <property type="match status" value="1"/>
</dbReference>
<keyword evidence="6" id="KW-1185">Reference proteome</keyword>
<dbReference type="SUPFAM" id="SSF46785">
    <property type="entry name" value="Winged helix' DNA-binding domain"/>
    <property type="match status" value="1"/>
</dbReference>
<dbReference type="Pfam" id="PF00392">
    <property type="entry name" value="GntR"/>
    <property type="match status" value="1"/>
</dbReference>
<evidence type="ECO:0000313" key="5">
    <source>
        <dbReference type="EMBL" id="CQR71132.1"/>
    </source>
</evidence>
<dbReference type="AlphaFoldDB" id="A0A0U1KUN1"/>
<feature type="domain" description="HTH gntR-type" evidence="4">
    <location>
        <begin position="9"/>
        <end position="76"/>
    </location>
</feature>
<dbReference type="InterPro" id="IPR008920">
    <property type="entry name" value="TF_FadR/GntR_C"/>
</dbReference>
<dbReference type="PANTHER" id="PTHR43537">
    <property type="entry name" value="TRANSCRIPTIONAL REGULATOR, GNTR FAMILY"/>
    <property type="match status" value="1"/>
</dbReference>
<evidence type="ECO:0000256" key="3">
    <source>
        <dbReference type="ARBA" id="ARBA00023163"/>
    </source>
</evidence>
<accession>A0A0U1KUN1</accession>
<dbReference type="Proteomes" id="UP000049855">
    <property type="component" value="Unassembled WGS sequence"/>
</dbReference>
<dbReference type="GO" id="GO:0003677">
    <property type="term" value="F:DNA binding"/>
    <property type="evidence" value="ECO:0007669"/>
    <property type="project" value="UniProtKB-KW"/>
</dbReference>
<proteinExistence type="predicted"/>
<dbReference type="SMART" id="SM00895">
    <property type="entry name" value="FCD"/>
    <property type="match status" value="1"/>
</dbReference>
<dbReference type="SUPFAM" id="SSF48008">
    <property type="entry name" value="GntR ligand-binding domain-like"/>
    <property type="match status" value="1"/>
</dbReference>
<dbReference type="Gene3D" id="1.10.10.10">
    <property type="entry name" value="Winged helix-like DNA-binding domain superfamily/Winged helix DNA-binding domain"/>
    <property type="match status" value="1"/>
</dbReference>
<dbReference type="InterPro" id="IPR011711">
    <property type="entry name" value="GntR_C"/>
</dbReference>
<evidence type="ECO:0000256" key="1">
    <source>
        <dbReference type="ARBA" id="ARBA00023015"/>
    </source>
</evidence>
<dbReference type="EMBL" id="CTRP01000003">
    <property type="protein sequence ID" value="CQR71132.1"/>
    <property type="molecule type" value="Genomic_DNA"/>
</dbReference>
<protein>
    <submittedName>
        <fullName evidence="5">Transcriptional regulator, GntR family</fullName>
    </submittedName>
</protein>
<reference evidence="6" key="1">
    <citation type="submission" date="2015-03" db="EMBL/GenBank/DDBJ databases">
        <authorList>
            <person name="Nijsse Bart"/>
        </authorList>
    </citation>
    <scope>NUCLEOTIDE SEQUENCE [LARGE SCALE GENOMIC DNA]</scope>
</reference>
<dbReference type="Pfam" id="PF07729">
    <property type="entry name" value="FCD"/>
    <property type="match status" value="1"/>
</dbReference>
<dbReference type="InterPro" id="IPR000524">
    <property type="entry name" value="Tscrpt_reg_HTH_GntR"/>
</dbReference>
<organism evidence="5 6">
    <name type="scientific">Sporomusa ovata</name>
    <dbReference type="NCBI Taxonomy" id="2378"/>
    <lineage>
        <taxon>Bacteria</taxon>
        <taxon>Bacillati</taxon>
        <taxon>Bacillota</taxon>
        <taxon>Negativicutes</taxon>
        <taxon>Selenomonadales</taxon>
        <taxon>Sporomusaceae</taxon>
        <taxon>Sporomusa</taxon>
    </lineage>
</organism>
<evidence type="ECO:0000259" key="4">
    <source>
        <dbReference type="PROSITE" id="PS50949"/>
    </source>
</evidence>
<dbReference type="InterPro" id="IPR036390">
    <property type="entry name" value="WH_DNA-bd_sf"/>
</dbReference>
<dbReference type="SMART" id="SM00345">
    <property type="entry name" value="HTH_GNTR"/>
    <property type="match status" value="1"/>
</dbReference>
<keyword evidence="3" id="KW-0804">Transcription</keyword>
<keyword evidence="2" id="KW-0238">DNA-binding</keyword>
<dbReference type="PANTHER" id="PTHR43537:SF24">
    <property type="entry name" value="GLUCONATE OPERON TRANSCRIPTIONAL REPRESSOR"/>
    <property type="match status" value="1"/>
</dbReference>
<dbReference type="CDD" id="cd07377">
    <property type="entry name" value="WHTH_GntR"/>
    <property type="match status" value="1"/>
</dbReference>
<sequence length="258" mass="30077">MIMPEYEKKSLSDIVVSYVKNRILSGTLKSGDKLIEADISNELNTSRAPVREAMRILNEQGIISFSPRKGNQVLEMSPKEILEIFEIRITLEIQVLDLLVSQHMLQEEDYQEMQNLSLQMQDGERQCSKNEERVFLLNTLDLSFHRYLWNASESRRRAQILEGLFYQLLIAMNQNIVSLGTFEEKAQEHLRILNALKTKQLPVVFEEFHQHLHTYIETTLADNMQINKAICFCQLKNPPLYQRQVRGDNRGFTTTSKQ</sequence>